<feature type="chain" id="PRO_5017069486" evidence="1">
    <location>
        <begin position="19"/>
        <end position="129"/>
    </location>
</feature>
<evidence type="ECO:0000313" key="2">
    <source>
        <dbReference type="EMBL" id="SUC11102.1"/>
    </source>
</evidence>
<gene>
    <name evidence="2" type="primary">comD</name>
    <name evidence="2" type="ORF">NCTC11621_02185</name>
</gene>
<evidence type="ECO:0000256" key="1">
    <source>
        <dbReference type="SAM" id="SignalP"/>
    </source>
</evidence>
<dbReference type="RefSeq" id="WP_049214650.1">
    <property type="nucleotide sequence ID" value="NZ_BQFX01000012.1"/>
</dbReference>
<organism evidence="2 3">
    <name type="scientific">Pasteurella canis</name>
    <dbReference type="NCBI Taxonomy" id="753"/>
    <lineage>
        <taxon>Bacteria</taxon>
        <taxon>Pseudomonadati</taxon>
        <taxon>Pseudomonadota</taxon>
        <taxon>Gammaproteobacteria</taxon>
        <taxon>Pasteurellales</taxon>
        <taxon>Pasteurellaceae</taxon>
        <taxon>Pasteurella</taxon>
    </lineage>
</organism>
<protein>
    <submittedName>
        <fullName evidence="2">Protein ComD</fullName>
    </submittedName>
</protein>
<accession>A0A379EXR2</accession>
<name>A0A379EXR2_9PAST</name>
<keyword evidence="1" id="KW-0732">Signal</keyword>
<proteinExistence type="predicted"/>
<dbReference type="Proteomes" id="UP000254704">
    <property type="component" value="Unassembled WGS sequence"/>
</dbReference>
<reference evidence="2 3" key="1">
    <citation type="submission" date="2018-06" db="EMBL/GenBank/DDBJ databases">
        <authorList>
            <consortium name="Pathogen Informatics"/>
            <person name="Doyle S."/>
        </authorList>
    </citation>
    <scope>NUCLEOTIDE SEQUENCE [LARGE SCALE GENOMIC DNA]</scope>
    <source>
        <strain evidence="2 3">NCTC11621</strain>
    </source>
</reference>
<evidence type="ECO:0000313" key="3">
    <source>
        <dbReference type="Proteomes" id="UP000254704"/>
    </source>
</evidence>
<dbReference type="EMBL" id="UGTV01000015">
    <property type="protein sequence ID" value="SUC11102.1"/>
    <property type="molecule type" value="Genomic_DNA"/>
</dbReference>
<sequence length="129" mass="14800">MQKLTALILFSLTLSVQADPFDRTQRQTQSNALMKNEKIMSLTSCHALESALFPMNDLNELKLIGVLQQQSEWLAFFMNEEKQIQSASLNQLLTAEGFRIQQISRQGITLAYWKNKQNCTENSTLFIKL</sequence>
<dbReference type="AlphaFoldDB" id="A0A379EXR2"/>
<feature type="signal peptide" evidence="1">
    <location>
        <begin position="1"/>
        <end position="18"/>
    </location>
</feature>